<evidence type="ECO:0000313" key="3">
    <source>
        <dbReference type="Proteomes" id="UP001153712"/>
    </source>
</evidence>
<evidence type="ECO:0000313" key="2">
    <source>
        <dbReference type="EMBL" id="CAG9858538.1"/>
    </source>
</evidence>
<dbReference type="EMBL" id="OU900095">
    <property type="protein sequence ID" value="CAG9858538.1"/>
    <property type="molecule type" value="Genomic_DNA"/>
</dbReference>
<feature type="region of interest" description="Disordered" evidence="1">
    <location>
        <begin position="1"/>
        <end position="230"/>
    </location>
</feature>
<keyword evidence="3" id="KW-1185">Reference proteome</keyword>
<accession>A0A9N9TLD5</accession>
<reference evidence="2" key="1">
    <citation type="submission" date="2022-01" db="EMBL/GenBank/DDBJ databases">
        <authorList>
            <person name="King R."/>
        </authorList>
    </citation>
    <scope>NUCLEOTIDE SEQUENCE</scope>
</reference>
<evidence type="ECO:0000256" key="1">
    <source>
        <dbReference type="SAM" id="MobiDB-lite"/>
    </source>
</evidence>
<feature type="compositionally biased region" description="Basic and acidic residues" evidence="1">
    <location>
        <begin position="11"/>
        <end position="20"/>
    </location>
</feature>
<organism evidence="2 3">
    <name type="scientific">Phyllotreta striolata</name>
    <name type="common">Striped flea beetle</name>
    <name type="synonym">Crioceris striolata</name>
    <dbReference type="NCBI Taxonomy" id="444603"/>
    <lineage>
        <taxon>Eukaryota</taxon>
        <taxon>Metazoa</taxon>
        <taxon>Ecdysozoa</taxon>
        <taxon>Arthropoda</taxon>
        <taxon>Hexapoda</taxon>
        <taxon>Insecta</taxon>
        <taxon>Pterygota</taxon>
        <taxon>Neoptera</taxon>
        <taxon>Endopterygota</taxon>
        <taxon>Coleoptera</taxon>
        <taxon>Polyphaga</taxon>
        <taxon>Cucujiformia</taxon>
        <taxon>Chrysomeloidea</taxon>
        <taxon>Chrysomelidae</taxon>
        <taxon>Galerucinae</taxon>
        <taxon>Alticini</taxon>
        <taxon>Phyllotreta</taxon>
    </lineage>
</organism>
<dbReference type="AlphaFoldDB" id="A0A9N9TLD5"/>
<gene>
    <name evidence="2" type="ORF">PHYEVI_LOCUS4927</name>
</gene>
<feature type="compositionally biased region" description="Polar residues" evidence="1">
    <location>
        <begin position="102"/>
        <end position="111"/>
    </location>
</feature>
<feature type="compositionally biased region" description="Pro residues" evidence="1">
    <location>
        <begin position="204"/>
        <end position="217"/>
    </location>
</feature>
<proteinExistence type="predicted"/>
<feature type="compositionally biased region" description="Acidic residues" evidence="1">
    <location>
        <begin position="53"/>
        <end position="74"/>
    </location>
</feature>
<protein>
    <submittedName>
        <fullName evidence="2">Uncharacterized protein</fullName>
    </submittedName>
</protein>
<name>A0A9N9TLD5_PHYSR</name>
<dbReference type="OrthoDB" id="9451254at2759"/>
<sequence length="230" mass="25118">MSPRPRSLSVDSRDERDHRACSPAPGVTQCHEPCSSSSPYTMRPPLDRSLAQDDTDDEDLDEDPEIDPGQEDCSEVLKDPEPDPLPMPQLQIRRDLHRAPTPKSSTVTSELQEGGFAPAPSRKRHFDQDRPPFGAMRPLSPPPNLRGYHPAMRGNPGVLMGAQVGLRPPDTGSSVFRPGLLRSAHQDVGGNNVASDLSMKKSEPPPPQPPPQNPPPHRMTGFTIADIMGR</sequence>
<dbReference type="Proteomes" id="UP001153712">
    <property type="component" value="Chromosome 2"/>
</dbReference>